<organism evidence="9 10">
    <name type="scientific">Jeotgalicoccus saudimassiliensis</name>
    <dbReference type="NCBI Taxonomy" id="1461582"/>
    <lineage>
        <taxon>Bacteria</taxon>
        <taxon>Bacillati</taxon>
        <taxon>Bacillota</taxon>
        <taxon>Bacilli</taxon>
        <taxon>Bacillales</taxon>
        <taxon>Staphylococcaceae</taxon>
        <taxon>Jeotgalicoccus</taxon>
    </lineage>
</organism>
<dbReference type="Pfam" id="PF01758">
    <property type="entry name" value="SBF"/>
    <property type="match status" value="1"/>
</dbReference>
<feature type="transmembrane region" description="Helical" evidence="8">
    <location>
        <begin position="199"/>
        <end position="217"/>
    </location>
</feature>
<evidence type="ECO:0000256" key="7">
    <source>
        <dbReference type="ARBA" id="ARBA00023136"/>
    </source>
</evidence>
<dbReference type="RefSeq" id="WP_231856255.1">
    <property type="nucleotide sequence ID" value="NZ_CCSE01000001.1"/>
</dbReference>
<evidence type="ECO:0000256" key="6">
    <source>
        <dbReference type="ARBA" id="ARBA00022989"/>
    </source>
</evidence>
<comment type="subcellular location">
    <subcellularLocation>
        <location evidence="1">Cell membrane</location>
        <topology evidence="1">Multi-pass membrane protein</topology>
    </subcellularLocation>
</comment>
<evidence type="ECO:0000256" key="1">
    <source>
        <dbReference type="ARBA" id="ARBA00004651"/>
    </source>
</evidence>
<protein>
    <submittedName>
        <fullName evidence="9">Sodium Bile acid symporter family protein</fullName>
    </submittedName>
</protein>
<dbReference type="GO" id="GO:0015104">
    <property type="term" value="F:antimonite transmembrane transporter activity"/>
    <property type="evidence" value="ECO:0007669"/>
    <property type="project" value="TreeGrafter"/>
</dbReference>
<feature type="transmembrane region" description="Helical" evidence="8">
    <location>
        <begin position="32"/>
        <end position="54"/>
    </location>
</feature>
<evidence type="ECO:0000256" key="5">
    <source>
        <dbReference type="ARBA" id="ARBA00022692"/>
    </source>
</evidence>
<name>A0A078M408_9STAP</name>
<feature type="transmembrane region" description="Helical" evidence="8">
    <location>
        <begin position="124"/>
        <end position="146"/>
    </location>
</feature>
<dbReference type="EMBL" id="CCSE01000001">
    <property type="protein sequence ID" value="CEA00989.1"/>
    <property type="molecule type" value="Genomic_DNA"/>
</dbReference>
<accession>A0A078M408</accession>
<keyword evidence="6 8" id="KW-1133">Transmembrane helix</keyword>
<dbReference type="InterPro" id="IPR038770">
    <property type="entry name" value="Na+/solute_symporter_sf"/>
</dbReference>
<dbReference type="HOGENOM" id="CLU_022869_1_1_9"/>
<dbReference type="GO" id="GO:0005886">
    <property type="term" value="C:plasma membrane"/>
    <property type="evidence" value="ECO:0007669"/>
    <property type="project" value="UniProtKB-SubCell"/>
</dbReference>
<keyword evidence="5 8" id="KW-0812">Transmembrane</keyword>
<proteinExistence type="inferred from homology"/>
<dbReference type="InterPro" id="IPR004706">
    <property type="entry name" value="Arsenical-R_Acr3"/>
</dbReference>
<keyword evidence="3" id="KW-0813">Transport</keyword>
<evidence type="ECO:0000256" key="2">
    <source>
        <dbReference type="ARBA" id="ARBA00010110"/>
    </source>
</evidence>
<dbReference type="GO" id="GO:0015105">
    <property type="term" value="F:arsenite transmembrane transporter activity"/>
    <property type="evidence" value="ECO:0007669"/>
    <property type="project" value="TreeGrafter"/>
</dbReference>
<dbReference type="AlphaFoldDB" id="A0A078M408"/>
<keyword evidence="4" id="KW-1003">Cell membrane</keyword>
<feature type="transmembrane region" description="Helical" evidence="8">
    <location>
        <begin position="9"/>
        <end position="26"/>
    </location>
</feature>
<keyword evidence="7 8" id="KW-0472">Membrane</keyword>
<dbReference type="Gene3D" id="1.20.1530.20">
    <property type="match status" value="1"/>
</dbReference>
<evidence type="ECO:0000313" key="9">
    <source>
        <dbReference type="EMBL" id="CEA00989.1"/>
    </source>
</evidence>
<dbReference type="eggNOG" id="COG0798">
    <property type="taxonomic scope" value="Bacteria"/>
</dbReference>
<keyword evidence="10" id="KW-1185">Reference proteome</keyword>
<feature type="transmembrane region" description="Helical" evidence="8">
    <location>
        <begin position="223"/>
        <end position="244"/>
    </location>
</feature>
<sequence>MKFITDNQIFLYAFAIVAGGVTGLLITDISNLLSPLISPLIAMLLYVMFTQIPFLTLRNILSETKFILALLVTNFIFVPLLVWILIIIFPLPAAILLGVCLVLLTPCIDYVIPFTKLGKGDENLVLASTPLLFIIQILLLPVYLTIFIGREITNVVSIGPFVEAFLLLIVLPLAAAVVTQLAAKKTKAGKLLIKTAGKLPEFLMAAVLFTVVAAQIGKVYDDFNLILSVVPVYIFYLIITPFISKFTASSFKLTPAAGRSLAFSAGTRNSLVVLPLALALPGEWAVIASAVIVTQTITELIGELFYIKLIPKLIK</sequence>
<feature type="transmembrane region" description="Helical" evidence="8">
    <location>
        <begin position="66"/>
        <end position="88"/>
    </location>
</feature>
<dbReference type="Proteomes" id="UP000044136">
    <property type="component" value="Unassembled WGS sequence"/>
</dbReference>
<evidence type="ECO:0000256" key="8">
    <source>
        <dbReference type="SAM" id="Phobius"/>
    </source>
</evidence>
<feature type="transmembrane region" description="Helical" evidence="8">
    <location>
        <begin position="94"/>
        <end position="112"/>
    </location>
</feature>
<dbReference type="PANTHER" id="PTHR43057:SF1">
    <property type="entry name" value="ARSENICAL-RESISTANCE PROTEIN 3"/>
    <property type="match status" value="1"/>
</dbReference>
<evidence type="ECO:0000256" key="3">
    <source>
        <dbReference type="ARBA" id="ARBA00022448"/>
    </source>
</evidence>
<evidence type="ECO:0000313" key="10">
    <source>
        <dbReference type="Proteomes" id="UP000044136"/>
    </source>
</evidence>
<reference evidence="9 10" key="1">
    <citation type="submission" date="2014-07" db="EMBL/GenBank/DDBJ databases">
        <authorList>
            <person name="Urmite Genomes Urmite Genomes"/>
        </authorList>
    </citation>
    <scope>NUCLEOTIDE SEQUENCE [LARGE SCALE GENOMIC DNA]</scope>
    <source>
        <strain evidence="9 10">13MG44_air</strain>
    </source>
</reference>
<gene>
    <name evidence="9" type="ORF">BN1048_01192</name>
</gene>
<dbReference type="GO" id="GO:0015297">
    <property type="term" value="F:antiporter activity"/>
    <property type="evidence" value="ECO:0007669"/>
    <property type="project" value="InterPro"/>
</dbReference>
<comment type="similarity">
    <text evidence="2">Belongs to the arsenical resistance-3 (ACR3) (TC 2.A.59) family.</text>
</comment>
<evidence type="ECO:0000256" key="4">
    <source>
        <dbReference type="ARBA" id="ARBA00022475"/>
    </source>
</evidence>
<dbReference type="PANTHER" id="PTHR43057">
    <property type="entry name" value="ARSENITE EFFLUX TRANSPORTER"/>
    <property type="match status" value="1"/>
</dbReference>
<feature type="transmembrane region" description="Helical" evidence="8">
    <location>
        <begin position="158"/>
        <end position="178"/>
    </location>
</feature>
<dbReference type="InterPro" id="IPR002657">
    <property type="entry name" value="BilAc:Na_symport/Acr3"/>
</dbReference>